<evidence type="ECO:0000259" key="2">
    <source>
        <dbReference type="SMART" id="SM00905"/>
    </source>
</evidence>
<dbReference type="Proteomes" id="UP001281003">
    <property type="component" value="Unassembled WGS sequence"/>
</dbReference>
<comment type="caution">
    <text evidence="3">The sequence shown here is derived from an EMBL/GenBank/DDBJ whole genome shotgun (WGS) entry which is preliminary data.</text>
</comment>
<proteinExistence type="predicted"/>
<dbReference type="InterPro" id="IPR043133">
    <property type="entry name" value="GTP-CH-I_C/QueF"/>
</dbReference>
<dbReference type="Gene3D" id="3.30.1130.10">
    <property type="match status" value="2"/>
</dbReference>
<feature type="domain" description="Dihydroneopterin aldolase/epimerase" evidence="2">
    <location>
        <begin position="189"/>
        <end position="295"/>
    </location>
</feature>
<dbReference type="GO" id="GO:0046656">
    <property type="term" value="P:folic acid biosynthetic process"/>
    <property type="evidence" value="ECO:0007669"/>
    <property type="project" value="UniProtKB-KW"/>
</dbReference>
<keyword evidence="1" id="KW-0289">Folate biosynthesis</keyword>
<dbReference type="InterPro" id="IPR006157">
    <property type="entry name" value="FolB_dom"/>
</dbReference>
<protein>
    <submittedName>
        <fullName evidence="3">Dihydroneopterin aldolase-domain-containing protein</fullName>
    </submittedName>
</protein>
<dbReference type="SUPFAM" id="SSF55620">
    <property type="entry name" value="Tetrahydrobiopterin biosynthesis enzymes-like"/>
    <property type="match status" value="1"/>
</dbReference>
<evidence type="ECO:0000313" key="4">
    <source>
        <dbReference type="Proteomes" id="UP001281003"/>
    </source>
</evidence>
<reference evidence="3" key="2">
    <citation type="submission" date="2023-07" db="EMBL/GenBank/DDBJ databases">
        <authorList>
            <consortium name="Lawrence Berkeley National Laboratory"/>
            <person name="Haridas S."/>
            <person name="Hensen N."/>
            <person name="Bonometti L."/>
            <person name="Westerberg I."/>
            <person name="Brannstrom I.O."/>
            <person name="Guillou S."/>
            <person name="Cros-Aarteil S."/>
            <person name="Calhoun S."/>
            <person name="Kuo A."/>
            <person name="Mondo S."/>
            <person name="Pangilinan J."/>
            <person name="Riley R."/>
            <person name="LaButti K."/>
            <person name="Andreopoulos B."/>
            <person name="Lipzen A."/>
            <person name="Chen C."/>
            <person name="Yanf M."/>
            <person name="Daum C."/>
            <person name="Ng V."/>
            <person name="Clum A."/>
            <person name="Steindorff A."/>
            <person name="Ohm R."/>
            <person name="Martin F."/>
            <person name="Silar P."/>
            <person name="Natvig D."/>
            <person name="Lalanne C."/>
            <person name="Gautier V."/>
            <person name="Ament-velasquez S.L."/>
            <person name="Kruys A."/>
            <person name="Hutchinson M.I."/>
            <person name="Powell A.J."/>
            <person name="Barry K."/>
            <person name="Miller A.N."/>
            <person name="Grigoriev I.V."/>
            <person name="Debuchy R."/>
            <person name="Gladieux P."/>
            <person name="Thoren M.H."/>
            <person name="Johannesson H."/>
        </authorList>
    </citation>
    <scope>NUCLEOTIDE SEQUENCE</scope>
    <source>
        <strain evidence="3">FGSC 1904</strain>
    </source>
</reference>
<name>A0AAE0U9G2_SORBR</name>
<dbReference type="EMBL" id="JAUTDP010000010">
    <property type="protein sequence ID" value="KAK3395873.1"/>
    <property type="molecule type" value="Genomic_DNA"/>
</dbReference>
<evidence type="ECO:0000256" key="1">
    <source>
        <dbReference type="ARBA" id="ARBA00022909"/>
    </source>
</evidence>
<dbReference type="SMART" id="SM00905">
    <property type="entry name" value="FolB"/>
    <property type="match status" value="1"/>
</dbReference>
<dbReference type="GO" id="GO:0004150">
    <property type="term" value="F:dihydroneopterin aldolase activity"/>
    <property type="evidence" value="ECO:0007669"/>
    <property type="project" value="InterPro"/>
</dbReference>
<dbReference type="AlphaFoldDB" id="A0AAE0U9G2"/>
<reference evidence="3" key="1">
    <citation type="journal article" date="2023" name="Mol. Phylogenet. Evol.">
        <title>Genome-scale phylogeny and comparative genomics of the fungal order Sordariales.</title>
        <authorList>
            <person name="Hensen N."/>
            <person name="Bonometti L."/>
            <person name="Westerberg I."/>
            <person name="Brannstrom I.O."/>
            <person name="Guillou S."/>
            <person name="Cros-Aarteil S."/>
            <person name="Calhoun S."/>
            <person name="Haridas S."/>
            <person name="Kuo A."/>
            <person name="Mondo S."/>
            <person name="Pangilinan J."/>
            <person name="Riley R."/>
            <person name="LaButti K."/>
            <person name="Andreopoulos B."/>
            <person name="Lipzen A."/>
            <person name="Chen C."/>
            <person name="Yan M."/>
            <person name="Daum C."/>
            <person name="Ng V."/>
            <person name="Clum A."/>
            <person name="Steindorff A."/>
            <person name="Ohm R.A."/>
            <person name="Martin F."/>
            <person name="Silar P."/>
            <person name="Natvig D.O."/>
            <person name="Lalanne C."/>
            <person name="Gautier V."/>
            <person name="Ament-Velasquez S.L."/>
            <person name="Kruys A."/>
            <person name="Hutchinson M.I."/>
            <person name="Powell A.J."/>
            <person name="Barry K."/>
            <person name="Miller A.N."/>
            <person name="Grigoriev I.V."/>
            <person name="Debuchy R."/>
            <person name="Gladieux P."/>
            <person name="Hiltunen Thoren M."/>
            <person name="Johannesson H."/>
        </authorList>
    </citation>
    <scope>NUCLEOTIDE SEQUENCE</scope>
    <source>
        <strain evidence="3">FGSC 1904</strain>
    </source>
</reference>
<organism evidence="3 4">
    <name type="scientific">Sordaria brevicollis</name>
    <dbReference type="NCBI Taxonomy" id="83679"/>
    <lineage>
        <taxon>Eukaryota</taxon>
        <taxon>Fungi</taxon>
        <taxon>Dikarya</taxon>
        <taxon>Ascomycota</taxon>
        <taxon>Pezizomycotina</taxon>
        <taxon>Sordariomycetes</taxon>
        <taxon>Sordariomycetidae</taxon>
        <taxon>Sordariales</taxon>
        <taxon>Sordariaceae</taxon>
        <taxon>Sordaria</taxon>
    </lineage>
</organism>
<accession>A0AAE0U9G2</accession>
<evidence type="ECO:0000313" key="3">
    <source>
        <dbReference type="EMBL" id="KAK3395873.1"/>
    </source>
</evidence>
<gene>
    <name evidence="3" type="ORF">B0T20DRAFT_47569</name>
</gene>
<sequence>MADTFVSDFQVRSLAGEPPASVSVRNLQTSLYAASDAWGRKCVSFPQPCLISAEVHFKHPFGTAASNDQLGADTVHYGNLSKAILQRMKRFTVPRESSPPSQSQDQESSFTLAYVLHDLWVGLTGWAHFGSVKEEEKPFLDVGAIRFLSLTITLPKASLLGEGVSMTCSQFFKNGPGEKMRENLISASLKLHGLRVPTLVGVNPHERTAKQFVTTTVNVERYFRMDDYYPELEGRVVKALEESSFETLEALGAHLAEKILEPDHMKDHTKWQVHIRMEKPTAVPLADCPIVEVRAGYGFPAPGRPNAS</sequence>
<dbReference type="Pfam" id="PF02152">
    <property type="entry name" value="FolB"/>
    <property type="match status" value="1"/>
</dbReference>
<keyword evidence="4" id="KW-1185">Reference proteome</keyword>